<gene>
    <name evidence="4" type="ORF">EJB05_24169</name>
</gene>
<dbReference type="Proteomes" id="UP000324897">
    <property type="component" value="Chromosome 1"/>
</dbReference>
<keyword evidence="2" id="KW-0378">Hydrolase</keyword>
<keyword evidence="5" id="KW-1185">Reference proteome</keyword>
<keyword evidence="3" id="KW-0443">Lipid metabolism</keyword>
<organism evidence="4 5">
    <name type="scientific">Eragrostis curvula</name>
    <name type="common">weeping love grass</name>
    <dbReference type="NCBI Taxonomy" id="38414"/>
    <lineage>
        <taxon>Eukaryota</taxon>
        <taxon>Viridiplantae</taxon>
        <taxon>Streptophyta</taxon>
        <taxon>Embryophyta</taxon>
        <taxon>Tracheophyta</taxon>
        <taxon>Spermatophyta</taxon>
        <taxon>Magnoliopsida</taxon>
        <taxon>Liliopsida</taxon>
        <taxon>Poales</taxon>
        <taxon>Poaceae</taxon>
        <taxon>PACMAD clade</taxon>
        <taxon>Chloridoideae</taxon>
        <taxon>Eragrostideae</taxon>
        <taxon>Eragrostidinae</taxon>
        <taxon>Eragrostis</taxon>
    </lineage>
</organism>
<keyword evidence="3" id="KW-0442">Lipid degradation</keyword>
<evidence type="ECO:0000256" key="3">
    <source>
        <dbReference type="ARBA" id="ARBA00022963"/>
    </source>
</evidence>
<dbReference type="Gene3D" id="3.40.50.1110">
    <property type="entry name" value="SGNH hydrolase"/>
    <property type="match status" value="1"/>
</dbReference>
<evidence type="ECO:0000313" key="4">
    <source>
        <dbReference type="EMBL" id="TVU32438.1"/>
    </source>
</evidence>
<feature type="non-terminal residue" evidence="4">
    <location>
        <position position="1"/>
    </location>
</feature>
<dbReference type="PANTHER" id="PTHR45648">
    <property type="entry name" value="GDSL LIPASE/ACYLHYDROLASE FAMILY PROTEIN (AFU_ORTHOLOGUE AFUA_4G14700)"/>
    <property type="match status" value="1"/>
</dbReference>
<evidence type="ECO:0000256" key="1">
    <source>
        <dbReference type="ARBA" id="ARBA00008668"/>
    </source>
</evidence>
<evidence type="ECO:0000256" key="2">
    <source>
        <dbReference type="ARBA" id="ARBA00022801"/>
    </source>
</evidence>
<comment type="similarity">
    <text evidence="1">Belongs to the 'GDSL' lipolytic enzyme family.</text>
</comment>
<dbReference type="AlphaFoldDB" id="A0A5J9V9X9"/>
<name>A0A5J9V9X9_9POAL</name>
<dbReference type="GO" id="GO:0016788">
    <property type="term" value="F:hydrolase activity, acting on ester bonds"/>
    <property type="evidence" value="ECO:0007669"/>
    <property type="project" value="InterPro"/>
</dbReference>
<protein>
    <recommendedName>
        <fullName evidence="6">GDSL esterase/lipase</fullName>
    </recommendedName>
</protein>
<evidence type="ECO:0008006" key="6">
    <source>
        <dbReference type="Google" id="ProtNLM"/>
    </source>
</evidence>
<dbReference type="InterPro" id="IPR051058">
    <property type="entry name" value="GDSL_Est/Lipase"/>
</dbReference>
<dbReference type="OrthoDB" id="1600564at2759"/>
<dbReference type="PANTHER" id="PTHR45648:SF104">
    <property type="entry name" value="OS02G0292600 PROTEIN"/>
    <property type="match status" value="1"/>
</dbReference>
<dbReference type="GO" id="GO:0016042">
    <property type="term" value="P:lipid catabolic process"/>
    <property type="evidence" value="ECO:0007669"/>
    <property type="project" value="UniProtKB-KW"/>
</dbReference>
<dbReference type="Pfam" id="PF00657">
    <property type="entry name" value="Lipase_GDSL"/>
    <property type="match status" value="1"/>
</dbReference>
<comment type="caution">
    <text evidence="4">The sequence shown here is derived from an EMBL/GenBank/DDBJ whole genome shotgun (WGS) entry which is preliminary data.</text>
</comment>
<reference evidence="4 5" key="1">
    <citation type="journal article" date="2019" name="Sci. Rep.">
        <title>A high-quality genome of Eragrostis curvula grass provides insights into Poaceae evolution and supports new strategies to enhance forage quality.</title>
        <authorList>
            <person name="Carballo J."/>
            <person name="Santos B.A.C.M."/>
            <person name="Zappacosta D."/>
            <person name="Garbus I."/>
            <person name="Selva J.P."/>
            <person name="Gallo C.A."/>
            <person name="Diaz A."/>
            <person name="Albertini E."/>
            <person name="Caccamo M."/>
            <person name="Echenique V."/>
        </authorList>
    </citation>
    <scope>NUCLEOTIDE SEQUENCE [LARGE SCALE GENOMIC DNA]</scope>
    <source>
        <strain evidence="5">cv. Victoria</strain>
        <tissue evidence="4">Leaf</tissue>
    </source>
</reference>
<sequence length="389" mass="42445">MSLGLPKYVLGLSIDIMGHVVMKRAGTTLMALCTLVMFIQVHGALASGKAQQKAPPAIFVFGDNNVDVGNNNYMEATEGSEPVQANHPYYGIDFPKSKATGRFSNGYNLADFIAKAIGLKISPPAYLSMAGRINSMKGFTGVNYASAGAGIFNITNFNGVSIHLLLQVDYFAATKAQMKTKLGNSELNKVLSKSIFLLCIGTIDLYYIWDRIFYGNETNVHDLIASYEVGIKTLYNMGARKLIVINAPPMGSAPVMPYIGEPLNILAMEFNDGLKSLLASLSSKLYGLRYSIADFYGFSNATFMNPSAAGFVDTVKACCKGSCNPQAGPPCQNRKQYWFWDDLSITQQAANLAAAAFYDGPAHFTVPINFKKLSLKGLQRWRWRKSASE</sequence>
<accession>A0A5J9V9X9</accession>
<proteinExistence type="inferred from homology"/>
<dbReference type="Gramene" id="TVU32438">
    <property type="protein sequence ID" value="TVU32438"/>
    <property type="gene ID" value="EJB05_24169"/>
</dbReference>
<dbReference type="InterPro" id="IPR036514">
    <property type="entry name" value="SGNH_hydro_sf"/>
</dbReference>
<evidence type="ECO:0000313" key="5">
    <source>
        <dbReference type="Proteomes" id="UP000324897"/>
    </source>
</evidence>
<dbReference type="InterPro" id="IPR001087">
    <property type="entry name" value="GDSL"/>
</dbReference>
<dbReference type="EMBL" id="RWGY01000011">
    <property type="protein sequence ID" value="TVU32438.1"/>
    <property type="molecule type" value="Genomic_DNA"/>
</dbReference>